<proteinExistence type="predicted"/>
<sequence length="156" mass="16944">MQAQVEPGLQTTGIADDNSSSIPSVDSPPVNRASESAMTTPSVNPESVFLPKLCDDIVRYCIWPKIFPERVCFSENVQQIARMRSVCTGCNIKHTASSRCTAVHTALLRNHVCKPGPCDQSSGAAVFRPPQPTGVELRTRITKVVGIDTIRMTKSC</sequence>
<reference evidence="2" key="1">
    <citation type="submission" date="2020-06" db="EMBL/GenBank/DDBJ databases">
        <title>WGS assembly of Ceratodon purpureus strain R40.</title>
        <authorList>
            <person name="Carey S.B."/>
            <person name="Jenkins J."/>
            <person name="Shu S."/>
            <person name="Lovell J.T."/>
            <person name="Sreedasyam A."/>
            <person name="Maumus F."/>
            <person name="Tiley G.P."/>
            <person name="Fernandez-Pozo N."/>
            <person name="Barry K."/>
            <person name="Chen C."/>
            <person name="Wang M."/>
            <person name="Lipzen A."/>
            <person name="Daum C."/>
            <person name="Saski C.A."/>
            <person name="Payton A.C."/>
            <person name="Mcbreen J.C."/>
            <person name="Conrad R.E."/>
            <person name="Kollar L.M."/>
            <person name="Olsson S."/>
            <person name="Huttunen S."/>
            <person name="Landis J.B."/>
            <person name="Wickett N.J."/>
            <person name="Johnson M.G."/>
            <person name="Rensing S.A."/>
            <person name="Grimwood J."/>
            <person name="Schmutz J."/>
            <person name="Mcdaniel S.F."/>
        </authorList>
    </citation>
    <scope>NUCLEOTIDE SEQUENCE</scope>
    <source>
        <strain evidence="2">R40</strain>
    </source>
</reference>
<feature type="compositionally biased region" description="Polar residues" evidence="1">
    <location>
        <begin position="33"/>
        <end position="43"/>
    </location>
</feature>
<evidence type="ECO:0000313" key="2">
    <source>
        <dbReference type="EMBL" id="KAG0573698.1"/>
    </source>
</evidence>
<organism evidence="2 3">
    <name type="scientific">Ceratodon purpureus</name>
    <name type="common">Fire moss</name>
    <name type="synonym">Dicranum purpureum</name>
    <dbReference type="NCBI Taxonomy" id="3225"/>
    <lineage>
        <taxon>Eukaryota</taxon>
        <taxon>Viridiplantae</taxon>
        <taxon>Streptophyta</taxon>
        <taxon>Embryophyta</taxon>
        <taxon>Bryophyta</taxon>
        <taxon>Bryophytina</taxon>
        <taxon>Bryopsida</taxon>
        <taxon>Dicranidae</taxon>
        <taxon>Pseudoditrichales</taxon>
        <taxon>Ditrichaceae</taxon>
        <taxon>Ceratodon</taxon>
    </lineage>
</organism>
<dbReference type="Proteomes" id="UP000822688">
    <property type="component" value="Chromosome V"/>
</dbReference>
<accession>A0A8T0HT58</accession>
<evidence type="ECO:0000313" key="3">
    <source>
        <dbReference type="Proteomes" id="UP000822688"/>
    </source>
</evidence>
<comment type="caution">
    <text evidence="2">The sequence shown here is derived from an EMBL/GenBank/DDBJ whole genome shotgun (WGS) entry which is preliminary data.</text>
</comment>
<gene>
    <name evidence="2" type="ORF">KC19_VG201800</name>
</gene>
<keyword evidence="3" id="KW-1185">Reference proteome</keyword>
<feature type="region of interest" description="Disordered" evidence="1">
    <location>
        <begin position="1"/>
        <end position="43"/>
    </location>
</feature>
<name>A0A8T0HT58_CERPU</name>
<dbReference type="EMBL" id="CM026426">
    <property type="protein sequence ID" value="KAG0573698.1"/>
    <property type="molecule type" value="Genomic_DNA"/>
</dbReference>
<feature type="compositionally biased region" description="Low complexity" evidence="1">
    <location>
        <begin position="16"/>
        <end position="31"/>
    </location>
</feature>
<evidence type="ECO:0000256" key="1">
    <source>
        <dbReference type="SAM" id="MobiDB-lite"/>
    </source>
</evidence>
<dbReference type="AlphaFoldDB" id="A0A8T0HT58"/>
<feature type="compositionally biased region" description="Polar residues" evidence="1">
    <location>
        <begin position="1"/>
        <end position="13"/>
    </location>
</feature>
<protein>
    <submittedName>
        <fullName evidence="2">Uncharacterized protein</fullName>
    </submittedName>
</protein>